<feature type="domain" description="PKD" evidence="3">
    <location>
        <begin position="446"/>
        <end position="480"/>
    </location>
</feature>
<sequence>MRLRRPVALLGSILLSGSLFQLALPVGSAAADGAAGSTIYVGTTAGDVCSDTAAGRGSQQTPYCTPQSAVDAAQPGQTVQIASGQYKGELDVTHSGEPGAPITITHGDNWGLRSGAAWINYEGAQGIVLTGVHDVVVRGLSMLTTGDAVQLTDSSDVTVENTWMQHTSPAAGNAATGIAVGGGSSAVTLAHDWVTGYGNAGVAVGGAATDGAATGTTVTGSVLLGNGAGIVATDAPGARVVGNTLATNCGSALVLGGGSSGALIENNIASRDGVSSSAAVAGSGCLPATAAGAPELNVSADSAPGSSLDYNLVFPQAGSPAYRWNGVDYPTAAALTVGTTEGTHDLNSDPQLTAGTVGTAGTPAATSPAVDSADANAPGETPLALNNLPRVDVPGTPNTGTGSGYVDRGAIEVQDPFAITSVTPSEVQGPAPLAVTLTAAVSNPWGSPVSYHYDFGDGSQPVDSSSASVDHTYATARPFSSYEVTVTANLPFGAVRTAYTSVAVEQPGPLTPSMLLGDDQVDRPLSVYANLEATTSPWPVSDVRLDYGDGTGAHDLGTALYGTYDYQKPGTYLVTATITDRGGRTAQVSQLVTAGNQYVPLHPARVLDTRSGTGAPKAAVGPGGVVRLKVAGAGGIPAHGAAAVTLNVTETGATRSSYLSAYPGGTSRPTVSNLNFGVGQTTQNQVTVPIGADGTVSLYNASGQVQVIADVQGYYTSVNDGSVPQGSYFEATGPTRVLDTRQGGSGHVKVGPGQGTVVHVGLDSYTRAALLHVTATGATAGTYITAYATGTARPDTSILNVGAGQTVSNLVSAPVDADGDVTLYNHSGSVDLIVDLAGWYSTVAVPSSSYIPLAPTRVLDTVDGTGAAKAKVGPGATLRLKVAGLHGVPANATAVLVNLTGTGPTAATYVTAYADGGTRPTSSSLNLTPGATVPNLALVPIGADGDIALYNHSGSVDLIADVQGYFG</sequence>
<dbReference type="InterPro" id="IPR035986">
    <property type="entry name" value="PKD_dom_sf"/>
</dbReference>
<dbReference type="Gene3D" id="2.60.40.10">
    <property type="entry name" value="Immunoglobulins"/>
    <property type="match status" value="2"/>
</dbReference>
<organism evidence="4 5">
    <name type="scientific">Streptacidiphilus cavernicola</name>
    <dbReference type="NCBI Taxonomy" id="3342716"/>
    <lineage>
        <taxon>Bacteria</taxon>
        <taxon>Bacillati</taxon>
        <taxon>Actinomycetota</taxon>
        <taxon>Actinomycetes</taxon>
        <taxon>Kitasatosporales</taxon>
        <taxon>Streptomycetaceae</taxon>
        <taxon>Streptacidiphilus</taxon>
    </lineage>
</organism>
<proteinExistence type="predicted"/>
<evidence type="ECO:0000256" key="1">
    <source>
        <dbReference type="SAM" id="MobiDB-lite"/>
    </source>
</evidence>
<name>A0ABV6VXV8_9ACTN</name>
<dbReference type="InterPro" id="IPR006626">
    <property type="entry name" value="PbH1"/>
</dbReference>
<protein>
    <submittedName>
        <fullName evidence="4">PKD domain-containing protein</fullName>
    </submittedName>
</protein>
<dbReference type="PROSITE" id="PS50093">
    <property type="entry name" value="PKD"/>
    <property type="match status" value="2"/>
</dbReference>
<dbReference type="Pfam" id="PF00801">
    <property type="entry name" value="PKD"/>
    <property type="match status" value="1"/>
</dbReference>
<dbReference type="RefSeq" id="WP_380537175.1">
    <property type="nucleotide sequence ID" value="NZ_JBHFAB010000012.1"/>
</dbReference>
<accession>A0ABV6VXV8</accession>
<evidence type="ECO:0000313" key="4">
    <source>
        <dbReference type="EMBL" id="MFC1418378.1"/>
    </source>
</evidence>
<dbReference type="InterPro" id="IPR012334">
    <property type="entry name" value="Pectin_lyas_fold"/>
</dbReference>
<dbReference type="SUPFAM" id="SSF51126">
    <property type="entry name" value="Pectin lyase-like"/>
    <property type="match status" value="1"/>
</dbReference>
<gene>
    <name evidence="4" type="ORF">ACEZDE_17275</name>
</gene>
<keyword evidence="5" id="KW-1185">Reference proteome</keyword>
<dbReference type="SUPFAM" id="SSF49299">
    <property type="entry name" value="PKD domain"/>
    <property type="match status" value="2"/>
</dbReference>
<feature type="chain" id="PRO_5046909436" evidence="2">
    <location>
        <begin position="24"/>
        <end position="967"/>
    </location>
</feature>
<reference evidence="4 5" key="1">
    <citation type="submission" date="2024-09" db="EMBL/GenBank/DDBJ databases">
        <authorList>
            <person name="Lee S.D."/>
        </authorList>
    </citation>
    <scope>NUCLEOTIDE SEQUENCE [LARGE SCALE GENOMIC DNA]</scope>
    <source>
        <strain evidence="4 5">N8-3</strain>
    </source>
</reference>
<dbReference type="InterPro" id="IPR000601">
    <property type="entry name" value="PKD_dom"/>
</dbReference>
<feature type="signal peptide" evidence="2">
    <location>
        <begin position="1"/>
        <end position="23"/>
    </location>
</feature>
<keyword evidence="2" id="KW-0732">Signal</keyword>
<evidence type="ECO:0000256" key="2">
    <source>
        <dbReference type="SAM" id="SignalP"/>
    </source>
</evidence>
<dbReference type="SMART" id="SM00710">
    <property type="entry name" value="PbH1"/>
    <property type="match status" value="6"/>
</dbReference>
<feature type="region of interest" description="Disordered" evidence="1">
    <location>
        <begin position="341"/>
        <end position="375"/>
    </location>
</feature>
<dbReference type="InterPro" id="IPR007742">
    <property type="entry name" value="NosD_dom"/>
</dbReference>
<dbReference type="EMBL" id="JBHFAB010000012">
    <property type="protein sequence ID" value="MFC1418378.1"/>
    <property type="molecule type" value="Genomic_DNA"/>
</dbReference>
<dbReference type="Gene3D" id="2.160.20.10">
    <property type="entry name" value="Single-stranded right-handed beta-helix, Pectin lyase-like"/>
    <property type="match status" value="1"/>
</dbReference>
<feature type="compositionally biased region" description="Low complexity" evidence="1">
    <location>
        <begin position="353"/>
        <end position="370"/>
    </location>
</feature>
<dbReference type="InterPro" id="IPR013783">
    <property type="entry name" value="Ig-like_fold"/>
</dbReference>
<dbReference type="Pfam" id="PF05048">
    <property type="entry name" value="NosD"/>
    <property type="match status" value="1"/>
</dbReference>
<dbReference type="InterPro" id="IPR022409">
    <property type="entry name" value="PKD/Chitinase_dom"/>
</dbReference>
<evidence type="ECO:0000313" key="5">
    <source>
        <dbReference type="Proteomes" id="UP001592531"/>
    </source>
</evidence>
<feature type="domain" description="PKD" evidence="3">
    <location>
        <begin position="546"/>
        <end position="594"/>
    </location>
</feature>
<dbReference type="Proteomes" id="UP001592531">
    <property type="component" value="Unassembled WGS sequence"/>
</dbReference>
<comment type="caution">
    <text evidence="4">The sequence shown here is derived from an EMBL/GenBank/DDBJ whole genome shotgun (WGS) entry which is preliminary data.</text>
</comment>
<dbReference type="SMART" id="SM00089">
    <property type="entry name" value="PKD"/>
    <property type="match status" value="1"/>
</dbReference>
<evidence type="ECO:0000259" key="3">
    <source>
        <dbReference type="PROSITE" id="PS50093"/>
    </source>
</evidence>
<dbReference type="InterPro" id="IPR011050">
    <property type="entry name" value="Pectin_lyase_fold/virulence"/>
</dbReference>